<dbReference type="PANTHER" id="PTHR11994">
    <property type="entry name" value="60S RIBOSOMAL PROTEIN L11-RELATED"/>
    <property type="match status" value="1"/>
</dbReference>
<dbReference type="RefSeq" id="WP_014449090.1">
    <property type="nucleotide sequence ID" value="NC_017094.1"/>
</dbReference>
<name>I0IMV0_LEPFC</name>
<evidence type="ECO:0000259" key="7">
    <source>
        <dbReference type="Pfam" id="PF00281"/>
    </source>
</evidence>
<reference evidence="10" key="2">
    <citation type="submission" date="2012-03" db="EMBL/GenBank/DDBJ databases">
        <title>The complete genome sequence of the pioneer microbe on fresh volcanic deposit, Leptospirillum ferrooxidans strain C2-3.</title>
        <authorList>
            <person name="Fujimura R."/>
            <person name="Sato Y."/>
            <person name="Nishizawa T."/>
            <person name="Nanba K."/>
            <person name="Oshima K."/>
            <person name="Hattori M."/>
            <person name="Kamijo T."/>
            <person name="Ohta H."/>
        </authorList>
    </citation>
    <scope>NUCLEOTIDE SEQUENCE [LARGE SCALE GENOMIC DNA]</scope>
    <source>
        <strain evidence="10">C2-3</strain>
    </source>
</reference>
<dbReference type="Proteomes" id="UP000007382">
    <property type="component" value="Chromosome"/>
</dbReference>
<comment type="similarity">
    <text evidence="1 5">Belongs to the universal ribosomal protein uL5 family.</text>
</comment>
<dbReference type="GO" id="GO:0000049">
    <property type="term" value="F:tRNA binding"/>
    <property type="evidence" value="ECO:0007669"/>
    <property type="project" value="UniProtKB-UniRule"/>
</dbReference>
<gene>
    <name evidence="5" type="primary">rplE</name>
    <name evidence="9" type="ordered locus">LFE_0895</name>
</gene>
<dbReference type="FunFam" id="3.30.1440.10:FF:000001">
    <property type="entry name" value="50S ribosomal protein L5"/>
    <property type="match status" value="1"/>
</dbReference>
<dbReference type="Pfam" id="PF00281">
    <property type="entry name" value="Ribosomal_L5"/>
    <property type="match status" value="1"/>
</dbReference>
<dbReference type="InterPro" id="IPR031310">
    <property type="entry name" value="Ribosomal_uL5_N"/>
</dbReference>
<comment type="function">
    <text evidence="5">This is 1 of the proteins that bind and probably mediate the attachment of the 5S RNA into the large ribosomal subunit, where it forms part of the central protuberance. In the 70S ribosome it contacts protein S13 of the 30S subunit (bridge B1b), connecting the 2 subunits; this bridge is implicated in subunit movement. Contacts the P site tRNA; the 5S rRNA and some of its associated proteins might help stabilize positioning of ribosome-bound tRNAs.</text>
</comment>
<dbReference type="KEGG" id="lfc:LFE_0895"/>
<evidence type="ECO:0000259" key="8">
    <source>
        <dbReference type="Pfam" id="PF00673"/>
    </source>
</evidence>
<dbReference type="GO" id="GO:0019843">
    <property type="term" value="F:rRNA binding"/>
    <property type="evidence" value="ECO:0007669"/>
    <property type="project" value="UniProtKB-UniRule"/>
</dbReference>
<dbReference type="eggNOG" id="COG0094">
    <property type="taxonomic scope" value="Bacteria"/>
</dbReference>
<sequence length="225" mass="25065">MEDKKKSTTKSAVSSGANKKKPSAKSAETNVEKKKIIRTSSSLENKVPRLRQKYDSEISKELVASLKLKNVMEAPKLRKITINVALGEAVANPKILDTAVKELEAITGQKAVKTKAKKSIAGFKLREGMPIGTMVTLRGNIMWEFLDRFVSIALPRIRDFKGLNDKSFDGRGNFTTGLKEQIIFPEIKYDEVSMFHGMDICFTTTAKNDVEGRTLLKLLGIPFKK</sequence>
<dbReference type="GO" id="GO:0003735">
    <property type="term" value="F:structural constituent of ribosome"/>
    <property type="evidence" value="ECO:0007669"/>
    <property type="project" value="InterPro"/>
</dbReference>
<keyword evidence="2 5" id="KW-0689">Ribosomal protein</keyword>
<dbReference type="EMBL" id="AP012342">
    <property type="protein sequence ID" value="BAM06599.1"/>
    <property type="molecule type" value="Genomic_DNA"/>
</dbReference>
<keyword evidence="5" id="KW-0820">tRNA-binding</keyword>
<dbReference type="GO" id="GO:1990904">
    <property type="term" value="C:ribonucleoprotein complex"/>
    <property type="evidence" value="ECO:0007669"/>
    <property type="project" value="UniProtKB-KW"/>
</dbReference>
<dbReference type="InterPro" id="IPR020930">
    <property type="entry name" value="Ribosomal_uL5_bac-type"/>
</dbReference>
<keyword evidence="5" id="KW-0699">rRNA-binding</keyword>
<evidence type="ECO:0000256" key="6">
    <source>
        <dbReference type="SAM" id="MobiDB-lite"/>
    </source>
</evidence>
<keyword evidence="3 5" id="KW-0687">Ribonucleoprotein</keyword>
<dbReference type="NCBIfam" id="NF000585">
    <property type="entry name" value="PRK00010.1"/>
    <property type="match status" value="1"/>
</dbReference>
<dbReference type="OrthoDB" id="9806626at2"/>
<dbReference type="InterPro" id="IPR031309">
    <property type="entry name" value="Ribosomal_uL5_C"/>
</dbReference>
<dbReference type="HOGENOM" id="CLU_061015_2_0_0"/>
<keyword evidence="10" id="KW-1185">Reference proteome</keyword>
<dbReference type="PROSITE" id="PS00358">
    <property type="entry name" value="RIBOSOMAL_L5"/>
    <property type="match status" value="1"/>
</dbReference>
<keyword evidence="5" id="KW-0694">RNA-binding</keyword>
<dbReference type="InterPro" id="IPR020929">
    <property type="entry name" value="Ribosomal_uL5_CS"/>
</dbReference>
<feature type="region of interest" description="Disordered" evidence="6">
    <location>
        <begin position="1"/>
        <end position="40"/>
    </location>
</feature>
<evidence type="ECO:0000256" key="1">
    <source>
        <dbReference type="ARBA" id="ARBA00008553"/>
    </source>
</evidence>
<evidence type="ECO:0000256" key="4">
    <source>
        <dbReference type="ARBA" id="ARBA00035245"/>
    </source>
</evidence>
<evidence type="ECO:0000313" key="10">
    <source>
        <dbReference type="Proteomes" id="UP000007382"/>
    </source>
</evidence>
<feature type="domain" description="Large ribosomal subunit protein uL5 C-terminal" evidence="8">
    <location>
        <begin position="130"/>
        <end position="223"/>
    </location>
</feature>
<feature type="domain" description="Large ribosomal subunit protein uL5 N-terminal" evidence="7">
    <location>
        <begin position="70"/>
        <end position="126"/>
    </location>
</feature>
<dbReference type="InterPro" id="IPR002132">
    <property type="entry name" value="Ribosomal_uL5"/>
</dbReference>
<proteinExistence type="inferred from homology"/>
<organism evidence="9 10">
    <name type="scientific">Leptospirillum ferrooxidans (strain C2-3)</name>
    <dbReference type="NCBI Taxonomy" id="1162668"/>
    <lineage>
        <taxon>Bacteria</taxon>
        <taxon>Pseudomonadati</taxon>
        <taxon>Nitrospirota</taxon>
        <taxon>Nitrospiria</taxon>
        <taxon>Nitrospirales</taxon>
        <taxon>Nitrospiraceae</taxon>
        <taxon>Leptospirillum</taxon>
    </lineage>
</organism>
<evidence type="ECO:0000256" key="2">
    <source>
        <dbReference type="ARBA" id="ARBA00022980"/>
    </source>
</evidence>
<dbReference type="AlphaFoldDB" id="I0IMV0"/>
<reference evidence="9 10" key="1">
    <citation type="journal article" date="2012" name="J. Bacteriol.">
        <title>Complete Genome Sequence of Leptospirillum ferrooxidans Strain C2-3, Isolated from a Fresh Volcanic Ash Deposit on the Island of Miyake, Japan.</title>
        <authorList>
            <person name="Fujimura R."/>
            <person name="Sato Y."/>
            <person name="Nishizawa T."/>
            <person name="Oshima K."/>
            <person name="Kim S.-W."/>
            <person name="Hattori M."/>
            <person name="Kamijo T."/>
            <person name="Ohta H."/>
        </authorList>
    </citation>
    <scope>NUCLEOTIDE SEQUENCE [LARGE SCALE GENOMIC DNA]</scope>
    <source>
        <strain evidence="9 10">C2-3</strain>
    </source>
</reference>
<dbReference type="Pfam" id="PF00673">
    <property type="entry name" value="Ribosomal_L5_C"/>
    <property type="match status" value="1"/>
</dbReference>
<evidence type="ECO:0000256" key="5">
    <source>
        <dbReference type="HAMAP-Rule" id="MF_01333"/>
    </source>
</evidence>
<comment type="subunit">
    <text evidence="5">Part of the 50S ribosomal subunit; part of the 5S rRNA/L5/L18/L25 subcomplex. Contacts the 5S rRNA and the P site tRNA. Forms a bridge to the 30S subunit in the 70S ribosome.</text>
</comment>
<evidence type="ECO:0000313" key="9">
    <source>
        <dbReference type="EMBL" id="BAM06599.1"/>
    </source>
</evidence>
<evidence type="ECO:0000256" key="3">
    <source>
        <dbReference type="ARBA" id="ARBA00023274"/>
    </source>
</evidence>
<dbReference type="Gene3D" id="3.30.1440.10">
    <property type="match status" value="1"/>
</dbReference>
<dbReference type="GO" id="GO:0006412">
    <property type="term" value="P:translation"/>
    <property type="evidence" value="ECO:0007669"/>
    <property type="project" value="UniProtKB-UniRule"/>
</dbReference>
<dbReference type="SUPFAM" id="SSF55282">
    <property type="entry name" value="RL5-like"/>
    <property type="match status" value="1"/>
</dbReference>
<protein>
    <recommendedName>
        <fullName evidence="4 5">Large ribosomal subunit protein uL5</fullName>
    </recommendedName>
</protein>
<dbReference type="GO" id="GO:0005840">
    <property type="term" value="C:ribosome"/>
    <property type="evidence" value="ECO:0007669"/>
    <property type="project" value="UniProtKB-KW"/>
</dbReference>
<dbReference type="STRING" id="1162668.LFE_0895"/>
<dbReference type="PATRIC" id="fig|1162668.3.peg.1028"/>
<dbReference type="HAMAP" id="MF_01333_B">
    <property type="entry name" value="Ribosomal_uL5_B"/>
    <property type="match status" value="1"/>
</dbReference>
<dbReference type="InterPro" id="IPR022803">
    <property type="entry name" value="Ribosomal_uL5_dom_sf"/>
</dbReference>
<accession>I0IMV0</accession>